<reference evidence="2" key="1">
    <citation type="submission" date="2021-09" db="EMBL/GenBank/DDBJ databases">
        <title>The genome of Mauremys mutica provides insights into the evolution of semi-aquatic lifestyle.</title>
        <authorList>
            <person name="Gong S."/>
            <person name="Gao Y."/>
        </authorList>
    </citation>
    <scope>NUCLEOTIDE SEQUENCE</scope>
    <source>
        <strain evidence="2">MM-2020</strain>
        <tissue evidence="2">Muscle</tissue>
    </source>
</reference>
<name>A0A9D3WWJ5_9SAUR</name>
<evidence type="ECO:0000313" key="2">
    <source>
        <dbReference type="EMBL" id="KAH1168446.1"/>
    </source>
</evidence>
<keyword evidence="3" id="KW-1185">Reference proteome</keyword>
<evidence type="ECO:0000256" key="1">
    <source>
        <dbReference type="SAM" id="MobiDB-lite"/>
    </source>
</evidence>
<gene>
    <name evidence="2" type="ORF">KIL84_003929</name>
</gene>
<proteinExistence type="predicted"/>
<comment type="caution">
    <text evidence="2">The sequence shown here is derived from an EMBL/GenBank/DDBJ whole genome shotgun (WGS) entry which is preliminary data.</text>
</comment>
<protein>
    <submittedName>
        <fullName evidence="2">Uncharacterized protein</fullName>
    </submittedName>
</protein>
<dbReference type="AlphaFoldDB" id="A0A9D3WWJ5"/>
<organism evidence="2 3">
    <name type="scientific">Mauremys mutica</name>
    <name type="common">yellowpond turtle</name>
    <dbReference type="NCBI Taxonomy" id="74926"/>
    <lineage>
        <taxon>Eukaryota</taxon>
        <taxon>Metazoa</taxon>
        <taxon>Chordata</taxon>
        <taxon>Craniata</taxon>
        <taxon>Vertebrata</taxon>
        <taxon>Euteleostomi</taxon>
        <taxon>Archelosauria</taxon>
        <taxon>Testudinata</taxon>
        <taxon>Testudines</taxon>
        <taxon>Cryptodira</taxon>
        <taxon>Durocryptodira</taxon>
        <taxon>Testudinoidea</taxon>
        <taxon>Geoemydidae</taxon>
        <taxon>Geoemydinae</taxon>
        <taxon>Mauremys</taxon>
    </lineage>
</organism>
<sequence>MGLWTEPPSAPPAALGGIQEVLLGLWAGGRRHLGSYHQGWGQRAGAILGARGSSPLPRAGSAGHGELHHGQRGFPVSGHHPHIPCSGWLPLTCPHVPGGLPRPGALHLCGPHRRADGGTFPQRGRGLHLGAGQGCPGCLHQEEGLVSDRAGTAVPAEGLHDTHAAGRRLLLLLLPLVRERAGLQAGGDRGSCSLRRLCSHRDAGRGLLQEAAALLQQEPPGRGGEVLRAADAAPGRDPRRACDPAGLRPGPAALGAVPHPPALSHAGWQRASPQGRLLALSLGWLQWAPRSTHLARPCSPPGPAGRPAPASILPSAPCLLKPTLQWLGAPPDLPPELPGAEAVGRVWPG</sequence>
<dbReference type="EMBL" id="JAHDVG010000486">
    <property type="protein sequence ID" value="KAH1168446.1"/>
    <property type="molecule type" value="Genomic_DNA"/>
</dbReference>
<dbReference type="Proteomes" id="UP000827986">
    <property type="component" value="Unassembled WGS sequence"/>
</dbReference>
<evidence type="ECO:0000313" key="3">
    <source>
        <dbReference type="Proteomes" id="UP000827986"/>
    </source>
</evidence>
<accession>A0A9D3WWJ5</accession>
<feature type="region of interest" description="Disordered" evidence="1">
    <location>
        <begin position="51"/>
        <end position="74"/>
    </location>
</feature>